<feature type="transmembrane region" description="Helical" evidence="8">
    <location>
        <begin position="89"/>
        <end position="108"/>
    </location>
</feature>
<name>A0A218NMM7_9ARCH</name>
<dbReference type="InterPro" id="IPR011701">
    <property type="entry name" value="MFS"/>
</dbReference>
<dbReference type="SUPFAM" id="SSF103473">
    <property type="entry name" value="MFS general substrate transporter"/>
    <property type="match status" value="1"/>
</dbReference>
<feature type="transmembrane region" description="Helical" evidence="8">
    <location>
        <begin position="282"/>
        <end position="301"/>
    </location>
</feature>
<keyword evidence="4 8" id="KW-0812">Transmembrane</keyword>
<keyword evidence="3" id="KW-1003">Cell membrane</keyword>
<dbReference type="KEGG" id="marh:Mia14_0389"/>
<evidence type="ECO:0000313" key="11">
    <source>
        <dbReference type="Proteomes" id="UP000197679"/>
    </source>
</evidence>
<dbReference type="InterPro" id="IPR036259">
    <property type="entry name" value="MFS_trans_sf"/>
</dbReference>
<evidence type="ECO:0000256" key="3">
    <source>
        <dbReference type="ARBA" id="ARBA00022475"/>
    </source>
</evidence>
<dbReference type="GO" id="GO:0005886">
    <property type="term" value="C:plasma membrane"/>
    <property type="evidence" value="ECO:0007669"/>
    <property type="project" value="UniProtKB-SubCell"/>
</dbReference>
<evidence type="ECO:0000256" key="5">
    <source>
        <dbReference type="ARBA" id="ARBA00022989"/>
    </source>
</evidence>
<feature type="transmembrane region" description="Helical" evidence="8">
    <location>
        <begin position="46"/>
        <end position="69"/>
    </location>
</feature>
<keyword evidence="5 8" id="KW-1133">Transmembrane helix</keyword>
<sequence length="595" mass="64532">MDTGNGTRLNKKKPTSKDESNYEEREDKLEKEEMEKESRYGKHYKWVALTNTTLGALMAAMNGSILLIALPAIFRGLNINPLVSSNFGLLLWLLLGYNVITAIFTVTIGRLSDMFGRVKLYNLGFLIFTIGSIALYISSLYITGVDGALSLILLRLFQGVGGAFLFANSTAILTDAFPHTMRGRAMGFNQIAAVGGGLIGLIVGGLLAAIDWHLVFLISIPFGIAGTLWAYLELHEIASIEKDQKFDIPGNVLFAAGIMLILLGLTYSIVGYNGNPTGWGNPFVYGTIIAGIVLMIPFAYIELKSKFPMFRLQLFKIKAFLFGNLSLLLAGIARGGLQFMLIIWLDGIWLPLHGVHFSKTPFDAAIDLIPFMMGFIIFGPISGYLSDRYGARLFSTLGMLINFVGFLALAALPADFSYILFAIITFSLGLGQGLFSAPNTTAIMNSVPENTRGSASGMRSTFTNISFMFSMALFFTILILGMSTELSTALYSGMVNAGIPANASMQISKLPPTAALFSAFLGYNPMKTLLPASVYSALPNSTKTEVTGLSFFPHLLSKPFMDGMKLVLYIGSGMALIAAIASALRGKRYIYGIEN</sequence>
<evidence type="ECO:0000256" key="8">
    <source>
        <dbReference type="SAM" id="Phobius"/>
    </source>
</evidence>
<accession>A0A218NMM7</accession>
<dbReference type="PROSITE" id="PS50850">
    <property type="entry name" value="MFS"/>
    <property type="match status" value="1"/>
</dbReference>
<dbReference type="Proteomes" id="UP000197679">
    <property type="component" value="Chromosome"/>
</dbReference>
<dbReference type="GO" id="GO:0022857">
    <property type="term" value="F:transmembrane transporter activity"/>
    <property type="evidence" value="ECO:0007669"/>
    <property type="project" value="InterPro"/>
</dbReference>
<dbReference type="RefSeq" id="WP_088819875.1">
    <property type="nucleotide sequence ID" value="NZ_CP019964.1"/>
</dbReference>
<dbReference type="Gene3D" id="1.20.1250.20">
    <property type="entry name" value="MFS general substrate transporter like domains"/>
    <property type="match status" value="2"/>
</dbReference>
<dbReference type="CDD" id="cd17321">
    <property type="entry name" value="MFS_MMR_MDR_like"/>
    <property type="match status" value="1"/>
</dbReference>
<keyword evidence="6 8" id="KW-0472">Membrane</keyword>
<feature type="transmembrane region" description="Helical" evidence="8">
    <location>
        <begin position="462"/>
        <end position="482"/>
    </location>
</feature>
<reference evidence="10 11" key="1">
    <citation type="journal article" date="2017" name="Nat. Commun.">
        <title>'ARMAN' archaea depend on association with euryarchaeal host in culture and in situ.</title>
        <authorList>
            <person name="Golyshina O."/>
            <person name="Toshchakov S."/>
            <person name="Makarova K."/>
            <person name="Gavrilov S."/>
            <person name="Korzhenkov A."/>
            <person name="La Cono V."/>
            <person name="Arcadi E."/>
            <person name="Nechitaylo T."/>
            <person name="Ferrer M."/>
            <person name="Kublanov I."/>
            <person name="Wolf Y."/>
            <person name="Yakimov M."/>
            <person name="Golyshin P."/>
            <person name="Slesarev A."/>
            <person name="Kozyavkin S."/>
        </authorList>
    </citation>
    <scope>NUCLEOTIDE SEQUENCE [LARGE SCALE GENOMIC DNA]</scope>
    <source>
        <strain evidence="10 11">Mia14</strain>
    </source>
</reference>
<evidence type="ECO:0000256" key="6">
    <source>
        <dbReference type="ARBA" id="ARBA00023136"/>
    </source>
</evidence>
<feature type="domain" description="Major facilitator superfamily (MFS) profile" evidence="9">
    <location>
        <begin position="48"/>
        <end position="515"/>
    </location>
</feature>
<gene>
    <name evidence="10" type="ORF">Mia14_0389</name>
</gene>
<dbReference type="Pfam" id="PF07690">
    <property type="entry name" value="MFS_1"/>
    <property type="match status" value="1"/>
</dbReference>
<feature type="transmembrane region" description="Helical" evidence="8">
    <location>
        <begin position="252"/>
        <end position="270"/>
    </location>
</feature>
<protein>
    <submittedName>
        <fullName evidence="10">DHA2 family major facilitator superfamily permease</fullName>
    </submittedName>
</protein>
<feature type="transmembrane region" description="Helical" evidence="8">
    <location>
        <begin position="321"/>
        <end position="345"/>
    </location>
</feature>
<feature type="region of interest" description="Disordered" evidence="7">
    <location>
        <begin position="1"/>
        <end position="34"/>
    </location>
</feature>
<feature type="transmembrane region" description="Helical" evidence="8">
    <location>
        <begin position="188"/>
        <end position="208"/>
    </location>
</feature>
<proteinExistence type="predicted"/>
<dbReference type="AlphaFoldDB" id="A0A218NMM7"/>
<dbReference type="GeneID" id="33313945"/>
<evidence type="ECO:0000256" key="7">
    <source>
        <dbReference type="SAM" id="MobiDB-lite"/>
    </source>
</evidence>
<dbReference type="EMBL" id="CP019964">
    <property type="protein sequence ID" value="ASI13711.1"/>
    <property type="molecule type" value="Genomic_DNA"/>
</dbReference>
<evidence type="ECO:0000256" key="2">
    <source>
        <dbReference type="ARBA" id="ARBA00022448"/>
    </source>
</evidence>
<dbReference type="PANTHER" id="PTHR42718">
    <property type="entry name" value="MAJOR FACILITATOR SUPERFAMILY MULTIDRUG TRANSPORTER MFSC"/>
    <property type="match status" value="1"/>
</dbReference>
<feature type="transmembrane region" description="Helical" evidence="8">
    <location>
        <begin position="214"/>
        <end position="232"/>
    </location>
</feature>
<feature type="transmembrane region" description="Helical" evidence="8">
    <location>
        <begin position="418"/>
        <end position="437"/>
    </location>
</feature>
<dbReference type="PANTHER" id="PTHR42718:SF46">
    <property type="entry name" value="BLR6921 PROTEIN"/>
    <property type="match status" value="1"/>
</dbReference>
<evidence type="ECO:0000259" key="9">
    <source>
        <dbReference type="PROSITE" id="PS50850"/>
    </source>
</evidence>
<feature type="transmembrane region" description="Helical" evidence="8">
    <location>
        <begin position="148"/>
        <end position="167"/>
    </location>
</feature>
<evidence type="ECO:0000256" key="1">
    <source>
        <dbReference type="ARBA" id="ARBA00004651"/>
    </source>
</evidence>
<keyword evidence="2" id="KW-0813">Transport</keyword>
<feature type="compositionally biased region" description="Basic and acidic residues" evidence="7">
    <location>
        <begin position="15"/>
        <end position="34"/>
    </location>
</feature>
<feature type="transmembrane region" description="Helical" evidence="8">
    <location>
        <begin position="365"/>
        <end position="386"/>
    </location>
</feature>
<keyword evidence="11" id="KW-1185">Reference proteome</keyword>
<organism evidence="10 11">
    <name type="scientific">Candidatus Mancarchaeum acidiphilum</name>
    <dbReference type="NCBI Taxonomy" id="1920749"/>
    <lineage>
        <taxon>Archaea</taxon>
        <taxon>Candidatus Micrarchaeota</taxon>
        <taxon>Candidatus Mancarchaeum</taxon>
    </lineage>
</organism>
<dbReference type="InterPro" id="IPR020846">
    <property type="entry name" value="MFS_dom"/>
</dbReference>
<evidence type="ECO:0000256" key="4">
    <source>
        <dbReference type="ARBA" id="ARBA00022692"/>
    </source>
</evidence>
<evidence type="ECO:0000313" key="10">
    <source>
        <dbReference type="EMBL" id="ASI13711.1"/>
    </source>
</evidence>
<feature type="transmembrane region" description="Helical" evidence="8">
    <location>
        <begin position="566"/>
        <end position="584"/>
    </location>
</feature>
<feature type="transmembrane region" description="Helical" evidence="8">
    <location>
        <begin position="120"/>
        <end position="142"/>
    </location>
</feature>
<feature type="transmembrane region" description="Helical" evidence="8">
    <location>
        <begin position="393"/>
        <end position="412"/>
    </location>
</feature>
<comment type="subcellular location">
    <subcellularLocation>
        <location evidence="1">Cell membrane</location>
        <topology evidence="1">Multi-pass membrane protein</topology>
    </subcellularLocation>
</comment>